<dbReference type="Pfam" id="PF13692">
    <property type="entry name" value="Glyco_trans_1_4"/>
    <property type="match status" value="1"/>
</dbReference>
<gene>
    <name evidence="1" type="ORF">KJ970_17450</name>
</gene>
<organism evidence="1 2">
    <name type="scientific">Eiseniibacteriota bacterium</name>
    <dbReference type="NCBI Taxonomy" id="2212470"/>
    <lineage>
        <taxon>Bacteria</taxon>
        <taxon>Candidatus Eiseniibacteriota</taxon>
    </lineage>
</organism>
<evidence type="ECO:0000313" key="1">
    <source>
        <dbReference type="EMBL" id="MBU2692705.1"/>
    </source>
</evidence>
<dbReference type="PANTHER" id="PTHR12526">
    <property type="entry name" value="GLYCOSYLTRANSFERASE"/>
    <property type="match status" value="1"/>
</dbReference>
<dbReference type="PANTHER" id="PTHR12526:SF635">
    <property type="entry name" value="GLYCOSYL TRANSFERASE GROUP 1"/>
    <property type="match status" value="1"/>
</dbReference>
<dbReference type="SUPFAM" id="SSF53756">
    <property type="entry name" value="UDP-Glycosyltransferase/glycogen phosphorylase"/>
    <property type="match status" value="1"/>
</dbReference>
<protein>
    <submittedName>
        <fullName evidence="1">Glycosyltransferase family 4 protein</fullName>
    </submittedName>
</protein>
<dbReference type="Proteomes" id="UP000777784">
    <property type="component" value="Unassembled WGS sequence"/>
</dbReference>
<comment type="caution">
    <text evidence="1">The sequence shown here is derived from an EMBL/GenBank/DDBJ whole genome shotgun (WGS) entry which is preliminary data.</text>
</comment>
<dbReference type="AlphaFoldDB" id="A0A948RX81"/>
<accession>A0A948RX81</accession>
<name>A0A948RX81_UNCEI</name>
<dbReference type="EMBL" id="JAHJDP010000099">
    <property type="protein sequence ID" value="MBU2692705.1"/>
    <property type="molecule type" value="Genomic_DNA"/>
</dbReference>
<dbReference type="Gene3D" id="3.40.50.2000">
    <property type="entry name" value="Glycogen Phosphorylase B"/>
    <property type="match status" value="2"/>
</dbReference>
<reference evidence="1" key="1">
    <citation type="submission" date="2021-05" db="EMBL/GenBank/DDBJ databases">
        <title>Energy efficiency and biological interactions define the core microbiome of deep oligotrophic groundwater.</title>
        <authorList>
            <person name="Mehrshad M."/>
            <person name="Lopez-Fernandez M."/>
            <person name="Bell E."/>
            <person name="Bernier-Latmani R."/>
            <person name="Bertilsson S."/>
            <person name="Dopson M."/>
        </authorList>
    </citation>
    <scope>NUCLEOTIDE SEQUENCE</scope>
    <source>
        <strain evidence="1">Modern_marine.mb.64</strain>
    </source>
</reference>
<dbReference type="GO" id="GO:0016757">
    <property type="term" value="F:glycosyltransferase activity"/>
    <property type="evidence" value="ECO:0007669"/>
    <property type="project" value="TreeGrafter"/>
</dbReference>
<sequence length="362" mass="41722">MRRPIKIDFLAWRPISNASARCRGAAYKQAFGEMGYELNFRPPAPDGIYRFLNSRRGLMRIPAKILYFVIVLIMRKIQILRASRADAVVVQRELFTFGPPFLERILAYLQPNLIYDIDDAVDMTPPHIRSSGRRFHDQRKPEKILSLCRHLVASTHFLAERFQRERIPTTIIPTPVDTELFQPSGPSARGNPALGWIGTGGNLYYLKQISDALVSVQREYGCEVVVVSEWDFQAPGLEVRNLRWRMEDEVELMSRFDIGLMPLVDNPYTRAKAGYKILQYWATGKAVIASPVGFNRILVHHDINGLLANTMDEWTFQLGRLIRDRDLRARLSAAGRQRVEDEYSIERCAVKWDEVFKRLLKS</sequence>
<proteinExistence type="predicted"/>
<dbReference type="CDD" id="cd03801">
    <property type="entry name" value="GT4_PimA-like"/>
    <property type="match status" value="1"/>
</dbReference>
<evidence type="ECO:0000313" key="2">
    <source>
        <dbReference type="Proteomes" id="UP000777784"/>
    </source>
</evidence>